<reference evidence="2" key="1">
    <citation type="submission" date="2016-08" db="EMBL/GenBank/DDBJ databases">
        <authorList>
            <person name="Varghese N."/>
            <person name="Submissions Spin"/>
        </authorList>
    </citation>
    <scope>NUCLEOTIDE SEQUENCE [LARGE SCALE GENOMIC DNA]</scope>
    <source>
        <strain evidence="2">R-53094</strain>
    </source>
</reference>
<evidence type="ECO:0000313" key="1">
    <source>
        <dbReference type="EMBL" id="SCB96674.1"/>
    </source>
</evidence>
<name>A0A1C4AQ31_9LACO</name>
<organism evidence="1 2">
    <name type="scientific">Weissella bombi</name>
    <dbReference type="NCBI Taxonomy" id="1505725"/>
    <lineage>
        <taxon>Bacteria</taxon>
        <taxon>Bacillati</taxon>
        <taxon>Bacillota</taxon>
        <taxon>Bacilli</taxon>
        <taxon>Lactobacillales</taxon>
        <taxon>Lactobacillaceae</taxon>
        <taxon>Weissella</taxon>
    </lineage>
</organism>
<accession>A0A1C4AQ31</accession>
<dbReference type="Pfam" id="PF10978">
    <property type="entry name" value="DUF2785"/>
    <property type="match status" value="1"/>
</dbReference>
<dbReference type="AlphaFoldDB" id="A0A1C4AQ31"/>
<evidence type="ECO:0000313" key="2">
    <source>
        <dbReference type="Proteomes" id="UP000199268"/>
    </source>
</evidence>
<dbReference type="STRING" id="1505725.GA0061074_10679"/>
<gene>
    <name evidence="1" type="ORF">GA0061074_10679</name>
</gene>
<proteinExistence type="predicted"/>
<dbReference type="RefSeq" id="WP_092462606.1">
    <property type="nucleotide sequence ID" value="NZ_BJEE01000007.1"/>
</dbReference>
<dbReference type="InterPro" id="IPR021247">
    <property type="entry name" value="DUF2785"/>
</dbReference>
<sequence>MEYMIDDVREELKSLRDQVYDGKLLNSLGSQVGRLIDQFDYDEPTKVIQLPDEQAQDIKQRILEWQQTMYAGQSVKVSNQDVLDLLSSLRQTDPTLRDKGAFFFISDGLQNGVFDTNQLFLMVRCLLQDNVLFSHIDELDNDGVFYRSFAVFVLSMLRYANRKGSKKFISDEVNQDLLLNFATYMALERDTRGFVGDKGWAHAFMHIGNLMSEFTHDNNVQRADKIFLLTILIEKLKRLDTPLIMGENRRIIGVITDLVNKNELYAKYFLQQLKQWRQEMTRQIQPESEGAWHRLYNQQRFLQGLMMRENLPKEILDYLNESRNFLL</sequence>
<dbReference type="OrthoDB" id="7619731at2"/>
<evidence type="ECO:0008006" key="3">
    <source>
        <dbReference type="Google" id="ProtNLM"/>
    </source>
</evidence>
<protein>
    <recommendedName>
        <fullName evidence="3">DUF2785 domain-containing protein</fullName>
    </recommendedName>
</protein>
<dbReference type="Proteomes" id="UP000199268">
    <property type="component" value="Unassembled WGS sequence"/>
</dbReference>
<dbReference type="EMBL" id="FMAO01000006">
    <property type="protein sequence ID" value="SCB96674.1"/>
    <property type="molecule type" value="Genomic_DNA"/>
</dbReference>
<keyword evidence="2" id="KW-1185">Reference proteome</keyword>